<dbReference type="AlphaFoldDB" id="A0A317SEU7"/>
<feature type="compositionally biased region" description="Basic and acidic residues" evidence="2">
    <location>
        <begin position="191"/>
        <end position="208"/>
    </location>
</feature>
<keyword evidence="1" id="KW-0863">Zinc-finger</keyword>
<evidence type="ECO:0000313" key="5">
    <source>
        <dbReference type="Proteomes" id="UP000246991"/>
    </source>
</evidence>
<keyword evidence="1" id="KW-0862">Zinc</keyword>
<feature type="region of interest" description="Disordered" evidence="2">
    <location>
        <begin position="542"/>
        <end position="613"/>
    </location>
</feature>
<feature type="region of interest" description="Disordered" evidence="2">
    <location>
        <begin position="191"/>
        <end position="228"/>
    </location>
</feature>
<evidence type="ECO:0000313" key="4">
    <source>
        <dbReference type="EMBL" id="PWW72150.1"/>
    </source>
</evidence>
<organism evidence="4 5">
    <name type="scientific">Tuber magnatum</name>
    <name type="common">white Piedmont truffle</name>
    <dbReference type="NCBI Taxonomy" id="42249"/>
    <lineage>
        <taxon>Eukaryota</taxon>
        <taxon>Fungi</taxon>
        <taxon>Dikarya</taxon>
        <taxon>Ascomycota</taxon>
        <taxon>Pezizomycotina</taxon>
        <taxon>Pezizomycetes</taxon>
        <taxon>Pezizales</taxon>
        <taxon>Tuberaceae</taxon>
        <taxon>Tuber</taxon>
    </lineage>
</organism>
<dbReference type="InterPro" id="IPR013087">
    <property type="entry name" value="Znf_C2H2_type"/>
</dbReference>
<name>A0A317SEU7_9PEZI</name>
<dbReference type="Proteomes" id="UP000246991">
    <property type="component" value="Unassembled WGS sequence"/>
</dbReference>
<feature type="region of interest" description="Disordered" evidence="2">
    <location>
        <begin position="346"/>
        <end position="370"/>
    </location>
</feature>
<reference evidence="4 5" key="1">
    <citation type="submission" date="2018-03" db="EMBL/GenBank/DDBJ databases">
        <title>Genomes of Pezizomycetes fungi and the evolution of truffles.</title>
        <authorList>
            <person name="Murat C."/>
            <person name="Payen T."/>
            <person name="Noel B."/>
            <person name="Kuo A."/>
            <person name="Martin F.M."/>
        </authorList>
    </citation>
    <scope>NUCLEOTIDE SEQUENCE [LARGE SCALE GENOMIC DNA]</scope>
    <source>
        <strain evidence="4">091103-1</strain>
    </source>
</reference>
<accession>A0A317SEU7</accession>
<dbReference type="GO" id="GO:0008270">
    <property type="term" value="F:zinc ion binding"/>
    <property type="evidence" value="ECO:0007669"/>
    <property type="project" value="UniProtKB-KW"/>
</dbReference>
<feature type="region of interest" description="Disordered" evidence="2">
    <location>
        <begin position="468"/>
        <end position="488"/>
    </location>
</feature>
<dbReference type="OrthoDB" id="5391356at2759"/>
<feature type="domain" description="C2H2-type" evidence="3">
    <location>
        <begin position="22"/>
        <end position="45"/>
    </location>
</feature>
<dbReference type="PROSITE" id="PS00028">
    <property type="entry name" value="ZINC_FINGER_C2H2_1"/>
    <property type="match status" value="1"/>
</dbReference>
<keyword evidence="5" id="KW-1185">Reference proteome</keyword>
<sequence length="665" mass="75981">MPARSPACGAPKTLSHRIVYRYTCHTCKVHFSSSANLGDHHLAFHRPLNCTYLPNPPSSTRYATRQKLGSLEPILHCVETGCACPRFEFFSDGHSSEACIESGARQDLDGVAGSTLTGEELDDDFEIEPTEVKLVQKSGKEEHSMRKRFNKGRFGLKQKLRDEAAGRDLEFFRAYEAADRNIFGRERFEELEDRAEAGPDTKQGVRDEADVEENAVKPLSPEEERARLDSWKHEVGLKDLQKEKEKQDEELQNAIDSLIFDTIFELEERDRERKRESKARRENSRLHFEDMIEDMALEHEQRIAENERQDLRKTLGKKMTQALGRERDEDMVDEVAFGHLQDVAETLQEHSRRREGKKQERDRNRIKFEETVDNAALDHLQELEERGQEHSRRALGIRETRGLAAQHWEDVAEEGILDYFQEKGEAEREMERGALGRKQNRRLARMEAENDIEEVVADHFREVAGHTKECTRRRDGSRQTRSIARDSLDTEVKNAISSLPRRPGLRVGNSALSGTEKADAEKRSEVFLKRFQAQADIPSTAGSHFATQTAQEPARRAASPTNAYPVFCSPGKHKREDEEVLDQPDHSVEGSACVTESSRATRRRKRPKNSKQMEYDAMVDEMVKKFEASKRSGKNPNGSACVIRPGAFNDALVSISPEWRGKQTW</sequence>
<evidence type="ECO:0000256" key="2">
    <source>
        <dbReference type="SAM" id="MobiDB-lite"/>
    </source>
</evidence>
<keyword evidence="1" id="KW-0479">Metal-binding</keyword>
<gene>
    <name evidence="4" type="ORF">C7212DRAFT_366748</name>
</gene>
<dbReference type="EMBL" id="PYWC01000116">
    <property type="protein sequence ID" value="PWW72150.1"/>
    <property type="molecule type" value="Genomic_DNA"/>
</dbReference>
<feature type="compositionally biased region" description="Polar residues" evidence="2">
    <location>
        <begin position="542"/>
        <end position="551"/>
    </location>
</feature>
<protein>
    <recommendedName>
        <fullName evidence="3">C2H2-type domain-containing protein</fullName>
    </recommendedName>
</protein>
<feature type="compositionally biased region" description="Basic residues" evidence="2">
    <location>
        <begin position="600"/>
        <end position="609"/>
    </location>
</feature>
<dbReference type="PROSITE" id="PS50157">
    <property type="entry name" value="ZINC_FINGER_C2H2_2"/>
    <property type="match status" value="1"/>
</dbReference>
<proteinExistence type="predicted"/>
<evidence type="ECO:0000256" key="1">
    <source>
        <dbReference type="PROSITE-ProRule" id="PRU00042"/>
    </source>
</evidence>
<feature type="compositionally biased region" description="Basic and acidic residues" evidence="2">
    <location>
        <begin position="347"/>
        <end position="370"/>
    </location>
</feature>
<evidence type="ECO:0000259" key="3">
    <source>
        <dbReference type="PROSITE" id="PS50157"/>
    </source>
</evidence>
<comment type="caution">
    <text evidence="4">The sequence shown here is derived from an EMBL/GenBank/DDBJ whole genome shotgun (WGS) entry which is preliminary data.</text>
</comment>